<dbReference type="InterPro" id="IPR029033">
    <property type="entry name" value="His_PPase_superfam"/>
</dbReference>
<keyword evidence="4" id="KW-1185">Reference proteome</keyword>
<dbReference type="CDD" id="cd07061">
    <property type="entry name" value="HP_HAP_like"/>
    <property type="match status" value="1"/>
</dbReference>
<protein>
    <submittedName>
        <fullName evidence="3">Periplasmic AppA protein</fullName>
    </submittedName>
</protein>
<dbReference type="Proteomes" id="UP000215126">
    <property type="component" value="Chromosome 1"/>
</dbReference>
<dbReference type="Gene3D" id="3.40.50.1240">
    <property type="entry name" value="Phosphoglycerate mutase-like"/>
    <property type="match status" value="2"/>
</dbReference>
<dbReference type="PANTHER" id="PTHR11567">
    <property type="entry name" value="ACID PHOSPHATASE-RELATED"/>
    <property type="match status" value="1"/>
</dbReference>
<evidence type="ECO:0000256" key="2">
    <source>
        <dbReference type="ARBA" id="ARBA00022801"/>
    </source>
</evidence>
<dbReference type="SUPFAM" id="SSF53254">
    <property type="entry name" value="Phosphoglycerate mutase-like"/>
    <property type="match status" value="1"/>
</dbReference>
<dbReference type="SMR" id="A0A239S993"/>
<name>A0A239S993_9BURK</name>
<gene>
    <name evidence="3" type="primary">appA</name>
    <name evidence="3" type="ORF">SAMEA4530655_00750</name>
</gene>
<evidence type="ECO:0000313" key="4">
    <source>
        <dbReference type="Proteomes" id="UP000215126"/>
    </source>
</evidence>
<dbReference type="STRING" id="93222.NA29_08045"/>
<evidence type="ECO:0000256" key="1">
    <source>
        <dbReference type="ARBA" id="ARBA00005375"/>
    </source>
</evidence>
<dbReference type="PANTHER" id="PTHR11567:SF110">
    <property type="entry name" value="2-PHOSPHOXYLOSE PHOSPHATASE 1"/>
    <property type="match status" value="1"/>
</dbReference>
<keyword evidence="2" id="KW-0378">Hydrolase</keyword>
<organism evidence="3 4">
    <name type="scientific">Pandoraea sputorum</name>
    <dbReference type="NCBI Taxonomy" id="93222"/>
    <lineage>
        <taxon>Bacteria</taxon>
        <taxon>Pseudomonadati</taxon>
        <taxon>Pseudomonadota</taxon>
        <taxon>Betaproteobacteria</taxon>
        <taxon>Burkholderiales</taxon>
        <taxon>Burkholderiaceae</taxon>
        <taxon>Pandoraea</taxon>
    </lineage>
</organism>
<dbReference type="GO" id="GO:0030288">
    <property type="term" value="C:outer membrane-bounded periplasmic space"/>
    <property type="evidence" value="ECO:0007669"/>
    <property type="project" value="TreeGrafter"/>
</dbReference>
<dbReference type="InterPro" id="IPR050645">
    <property type="entry name" value="Histidine_acid_phosphatase"/>
</dbReference>
<dbReference type="GO" id="GO:0050308">
    <property type="term" value="F:sugar-phosphatase activity"/>
    <property type="evidence" value="ECO:0007669"/>
    <property type="project" value="TreeGrafter"/>
</dbReference>
<dbReference type="EMBL" id="LT906435">
    <property type="protein sequence ID" value="SNU81997.1"/>
    <property type="molecule type" value="Genomic_DNA"/>
</dbReference>
<dbReference type="Pfam" id="PF00328">
    <property type="entry name" value="His_Phos_2"/>
    <property type="match status" value="2"/>
</dbReference>
<dbReference type="InterPro" id="IPR000560">
    <property type="entry name" value="His_Pase_clade-2"/>
</dbReference>
<proteinExistence type="inferred from homology"/>
<sequence length="527" mass="56263">MVAEGTRTHGKMDVGATRVPRVSLSPRPVAMTAAMTRVMTRVMTREPVRSPAVSTDIVPVRRWFRHNGARWQTRIAALSIVGALGACTTPAPQQPGPAKPPESAARIDGMPADWTLVSTVIVSRHGVRSPTHAHPPLDKLSPDAWPGWPVPAGYLTARGGSLSERMGRYYGDWLRARRVLPEHACPAPGAIYGWADIDQRTRESGNALLQGIAPGCDMRTSHQPDLTTYDAVFQPVAAGDCPLDPGAARGAIESRLAPEGVAGLNKRYSATLARMGEVLDYAHSPACGAPGGCKLEEVPTRLRVESDGSGVTLRGALGSAAKASEVFLLQAGEGLPDNQVAWGRIRDDKDWALLLEAHNAQRDLLNKTPYLATTNGTPLLATVLDALTRAEATSAPSTPAVRGPALPTGNRVFVLTGHDTNLANLAGMLKLDWQLPDQPDNTPPDGALVFSLWRNPAGEPFVRVELVYQSMQQLRQLTSLSLDEPAKRVALALPDCGDGPDVKACRWPAFSQRVKSALSPACLAGVQ</sequence>
<dbReference type="AlphaFoldDB" id="A0A239S993"/>
<comment type="similarity">
    <text evidence="1">Belongs to the histidine acid phosphatase family.</text>
</comment>
<reference evidence="3 4" key="1">
    <citation type="submission" date="2017-06" db="EMBL/GenBank/DDBJ databases">
        <authorList>
            <consortium name="Pathogen Informatics"/>
        </authorList>
    </citation>
    <scope>NUCLEOTIDE SEQUENCE [LARGE SCALE GENOMIC DNA]</scope>
    <source>
        <strain evidence="3 4">NCTC13161</strain>
    </source>
</reference>
<evidence type="ECO:0000313" key="3">
    <source>
        <dbReference type="EMBL" id="SNU81997.1"/>
    </source>
</evidence>
<accession>A0A239S993</accession>